<feature type="domain" description="NrtR DNA-binding winged helix" evidence="1">
    <location>
        <begin position="197"/>
        <end position="257"/>
    </location>
</feature>
<dbReference type="InterPro" id="IPR054105">
    <property type="entry name" value="WHD_NrtR"/>
</dbReference>
<dbReference type="EMBL" id="PTJC01000005">
    <property type="protein sequence ID" value="PPK87150.1"/>
    <property type="molecule type" value="Genomic_DNA"/>
</dbReference>
<gene>
    <name evidence="2" type="ORF">CLV84_0084</name>
</gene>
<name>A0A2S6I6Q2_9BACT</name>
<proteinExistence type="predicted"/>
<dbReference type="Pfam" id="PF21906">
    <property type="entry name" value="WHD_NrtR"/>
    <property type="match status" value="1"/>
</dbReference>
<dbReference type="Proteomes" id="UP000237662">
    <property type="component" value="Unassembled WGS sequence"/>
</dbReference>
<organism evidence="2 3">
    <name type="scientific">Neolewinella xylanilytica</name>
    <dbReference type="NCBI Taxonomy" id="1514080"/>
    <lineage>
        <taxon>Bacteria</taxon>
        <taxon>Pseudomonadati</taxon>
        <taxon>Bacteroidota</taxon>
        <taxon>Saprospiria</taxon>
        <taxon>Saprospirales</taxon>
        <taxon>Lewinellaceae</taxon>
        <taxon>Neolewinella</taxon>
    </lineage>
</organism>
<evidence type="ECO:0000259" key="1">
    <source>
        <dbReference type="Pfam" id="PF21906"/>
    </source>
</evidence>
<keyword evidence="3" id="KW-1185">Reference proteome</keyword>
<dbReference type="Gene3D" id="1.10.10.10">
    <property type="entry name" value="Winged helix-like DNA-binding domain superfamily/Winged helix DNA-binding domain"/>
    <property type="match status" value="1"/>
</dbReference>
<protein>
    <recommendedName>
        <fullName evidence="1">NrtR DNA-binding winged helix domain-containing protein</fullName>
    </recommendedName>
</protein>
<evidence type="ECO:0000313" key="2">
    <source>
        <dbReference type="EMBL" id="PPK87150.1"/>
    </source>
</evidence>
<dbReference type="InterPro" id="IPR036388">
    <property type="entry name" value="WH-like_DNA-bd_sf"/>
</dbReference>
<dbReference type="SUPFAM" id="SSF46785">
    <property type="entry name" value="Winged helix' DNA-binding domain"/>
    <property type="match status" value="1"/>
</dbReference>
<dbReference type="RefSeq" id="WP_211295109.1">
    <property type="nucleotide sequence ID" value="NZ_PTJC01000005.1"/>
</dbReference>
<dbReference type="CDD" id="cd18873">
    <property type="entry name" value="NUDIX_NadM_like"/>
    <property type="match status" value="1"/>
</dbReference>
<dbReference type="InterPro" id="IPR015797">
    <property type="entry name" value="NUDIX_hydrolase-like_dom_sf"/>
</dbReference>
<accession>A0A2S6I6Q2</accession>
<dbReference type="SUPFAM" id="SSF55811">
    <property type="entry name" value="Nudix"/>
    <property type="match status" value="1"/>
</dbReference>
<dbReference type="AlphaFoldDB" id="A0A2S6I6Q2"/>
<evidence type="ECO:0000313" key="3">
    <source>
        <dbReference type="Proteomes" id="UP000237662"/>
    </source>
</evidence>
<sequence length="264" mass="30093">MLTDSTAANTETSGQPRLERLRQGQNFIQQLSIDCVIVGYEANKLKVLVPNLDVGEDLFALPSGFIRQEEGIEGAARRIIADRTGITDFYLHQFGVYGTAGRTNRPYFDRLIGGALERQGLDPGVTDELQWITRRFVSIGYYALVDLTTVSPTKTPVDTAIEWTEVNALPTLIMDHNEMIADALATIRLQFDEGRLAFYLLPAQFTMKEVKKLYETVFQRPFARNNFQKKILDLDALERVSKKFTGASHRAPYLYRFPRRWGEY</sequence>
<comment type="caution">
    <text evidence="2">The sequence shown here is derived from an EMBL/GenBank/DDBJ whole genome shotgun (WGS) entry which is preliminary data.</text>
</comment>
<reference evidence="2 3" key="1">
    <citation type="submission" date="2018-02" db="EMBL/GenBank/DDBJ databases">
        <title>Genomic Encyclopedia of Archaeal and Bacterial Type Strains, Phase II (KMG-II): from individual species to whole genera.</title>
        <authorList>
            <person name="Goeker M."/>
        </authorList>
    </citation>
    <scope>NUCLEOTIDE SEQUENCE [LARGE SCALE GENOMIC DNA]</scope>
    <source>
        <strain evidence="2 3">DSM 29526</strain>
    </source>
</reference>
<dbReference type="Gene3D" id="3.90.79.10">
    <property type="entry name" value="Nucleoside Triphosphate Pyrophosphohydrolase"/>
    <property type="match status" value="1"/>
</dbReference>
<dbReference type="InterPro" id="IPR036390">
    <property type="entry name" value="WH_DNA-bd_sf"/>
</dbReference>